<proteinExistence type="predicted"/>
<dbReference type="InterPro" id="IPR057670">
    <property type="entry name" value="SH3_retrovirus"/>
</dbReference>
<feature type="compositionally biased region" description="Basic and acidic residues" evidence="10">
    <location>
        <begin position="277"/>
        <end position="286"/>
    </location>
</feature>
<evidence type="ECO:0000256" key="2">
    <source>
        <dbReference type="ARBA" id="ARBA00022723"/>
    </source>
</evidence>
<keyword evidence="7" id="KW-0695">RNA-directed DNA polymerase</keyword>
<evidence type="ECO:0000259" key="11">
    <source>
        <dbReference type="Pfam" id="PF25597"/>
    </source>
</evidence>
<dbReference type="InterPro" id="IPR012337">
    <property type="entry name" value="RNaseH-like_sf"/>
</dbReference>
<evidence type="ECO:0000256" key="5">
    <source>
        <dbReference type="ARBA" id="ARBA00022842"/>
    </source>
</evidence>
<dbReference type="GO" id="GO:0006310">
    <property type="term" value="P:DNA recombination"/>
    <property type="evidence" value="ECO:0007669"/>
    <property type="project" value="UniProtKB-KW"/>
</dbReference>
<evidence type="ECO:0000256" key="4">
    <source>
        <dbReference type="ARBA" id="ARBA00022801"/>
    </source>
</evidence>
<dbReference type="InterPro" id="IPR039537">
    <property type="entry name" value="Retrotran_Ty1/copia-like"/>
</dbReference>
<feature type="compositionally biased region" description="Basic and acidic residues" evidence="10">
    <location>
        <begin position="244"/>
        <end position="253"/>
    </location>
</feature>
<keyword evidence="6" id="KW-0229">DNA integration</keyword>
<evidence type="ECO:0000313" key="13">
    <source>
        <dbReference type="Proteomes" id="UP001633002"/>
    </source>
</evidence>
<dbReference type="GO" id="GO:0046872">
    <property type="term" value="F:metal ion binding"/>
    <property type="evidence" value="ECO:0007669"/>
    <property type="project" value="UniProtKB-KW"/>
</dbReference>
<feature type="compositionally biased region" description="Gly residues" evidence="10">
    <location>
        <begin position="215"/>
        <end position="227"/>
    </location>
</feature>
<evidence type="ECO:0000256" key="7">
    <source>
        <dbReference type="ARBA" id="ARBA00022918"/>
    </source>
</evidence>
<accession>A0ABD3HX37</accession>
<feature type="region of interest" description="Disordered" evidence="10">
    <location>
        <begin position="211"/>
        <end position="286"/>
    </location>
</feature>
<protein>
    <recommendedName>
        <fullName evidence="11">Retroviral polymerase SH3-like domain-containing protein</fullName>
    </recommendedName>
</protein>
<dbReference type="EMBL" id="JBJQOH010000002">
    <property type="protein sequence ID" value="KAL3696013.1"/>
    <property type="molecule type" value="Genomic_DNA"/>
</dbReference>
<evidence type="ECO:0000256" key="3">
    <source>
        <dbReference type="ARBA" id="ARBA00022759"/>
    </source>
</evidence>
<keyword evidence="8" id="KW-0808">Transferase</keyword>
<dbReference type="AlphaFoldDB" id="A0ABD3HX37"/>
<comment type="caution">
    <text evidence="12">The sequence shown here is derived from an EMBL/GenBank/DDBJ whole genome shotgun (WGS) entry which is preliminary data.</text>
</comment>
<evidence type="ECO:0000256" key="9">
    <source>
        <dbReference type="ARBA" id="ARBA00023172"/>
    </source>
</evidence>
<keyword evidence="2" id="KW-0479">Metal-binding</keyword>
<keyword evidence="4" id="KW-0378">Hydrolase</keyword>
<gene>
    <name evidence="12" type="ORF">R1sor_010089</name>
</gene>
<dbReference type="GO" id="GO:0003887">
    <property type="term" value="F:DNA-directed DNA polymerase activity"/>
    <property type="evidence" value="ECO:0007669"/>
    <property type="project" value="UniProtKB-KW"/>
</dbReference>
<keyword evidence="1" id="KW-0540">Nuclease</keyword>
<name>A0ABD3HX37_9MARC</name>
<evidence type="ECO:0000256" key="1">
    <source>
        <dbReference type="ARBA" id="ARBA00022722"/>
    </source>
</evidence>
<keyword evidence="13" id="KW-1185">Reference proteome</keyword>
<evidence type="ECO:0000256" key="8">
    <source>
        <dbReference type="ARBA" id="ARBA00022932"/>
    </source>
</evidence>
<reference evidence="12 13" key="1">
    <citation type="submission" date="2024-09" db="EMBL/GenBank/DDBJ databases">
        <title>Chromosome-scale assembly of Riccia sorocarpa.</title>
        <authorList>
            <person name="Paukszto L."/>
        </authorList>
    </citation>
    <scope>NUCLEOTIDE SEQUENCE [LARGE SCALE GENOMIC DNA]</scope>
    <source>
        <strain evidence="12">LP-2024</strain>
        <tissue evidence="12">Aerial parts of the thallus</tissue>
    </source>
</reference>
<keyword evidence="8" id="KW-0548">Nucleotidyltransferase</keyword>
<evidence type="ECO:0000256" key="10">
    <source>
        <dbReference type="SAM" id="MobiDB-lite"/>
    </source>
</evidence>
<dbReference type="GO" id="GO:0003964">
    <property type="term" value="F:RNA-directed DNA polymerase activity"/>
    <property type="evidence" value="ECO:0007669"/>
    <property type="project" value="UniProtKB-KW"/>
</dbReference>
<keyword evidence="8" id="KW-0239">DNA-directed DNA polymerase</keyword>
<keyword evidence="5" id="KW-0460">Magnesium</keyword>
<feature type="domain" description="Retroviral polymerase SH3-like" evidence="11">
    <location>
        <begin position="122"/>
        <end position="183"/>
    </location>
</feature>
<dbReference type="Pfam" id="PF25597">
    <property type="entry name" value="SH3_retrovirus"/>
    <property type="match status" value="1"/>
</dbReference>
<dbReference type="GO" id="GO:0015074">
    <property type="term" value="P:DNA integration"/>
    <property type="evidence" value="ECO:0007669"/>
    <property type="project" value="UniProtKB-KW"/>
</dbReference>
<organism evidence="12 13">
    <name type="scientific">Riccia sorocarpa</name>
    <dbReference type="NCBI Taxonomy" id="122646"/>
    <lineage>
        <taxon>Eukaryota</taxon>
        <taxon>Viridiplantae</taxon>
        <taxon>Streptophyta</taxon>
        <taxon>Embryophyta</taxon>
        <taxon>Marchantiophyta</taxon>
        <taxon>Marchantiopsida</taxon>
        <taxon>Marchantiidae</taxon>
        <taxon>Marchantiales</taxon>
        <taxon>Ricciaceae</taxon>
        <taxon>Riccia</taxon>
    </lineage>
</organism>
<dbReference type="GO" id="GO:0004519">
    <property type="term" value="F:endonuclease activity"/>
    <property type="evidence" value="ECO:0007669"/>
    <property type="project" value="UniProtKB-KW"/>
</dbReference>
<dbReference type="PANTHER" id="PTHR42648:SF11">
    <property type="entry name" value="TRANSPOSON TY4-P GAG-POL POLYPROTEIN"/>
    <property type="match status" value="1"/>
</dbReference>
<keyword evidence="9" id="KW-0233">DNA recombination</keyword>
<sequence length="286" mass="31865">MGVCEACMKAKHKKSSHTGVGIRATQNLELVHTDLSGHAEVQGLSGARYFITFIDDHSRSIVEGSKSLLRKSKFAKRFWEQAVGVTVKIQNCLITSALDKKTPYELWHGRKPNLEKFRVFGCTCYVQVPKQKRRKFDDKSQKCVFMGYGSEGNEYKCWDPIAKKMLISSDVAFAERDIPGEQEGSDQDVDFMKSKEPELIWVSDAPAAVNAQGGNPAGVGVGTGRPGKGPAAAEQEMRQSGAEQETRRFAADRKFRRPAAKTVTEDRRDESESDSQDLVRYEPPRG</sequence>
<evidence type="ECO:0000256" key="6">
    <source>
        <dbReference type="ARBA" id="ARBA00022908"/>
    </source>
</evidence>
<evidence type="ECO:0000313" key="12">
    <source>
        <dbReference type="EMBL" id="KAL3696013.1"/>
    </source>
</evidence>
<dbReference type="SUPFAM" id="SSF53098">
    <property type="entry name" value="Ribonuclease H-like"/>
    <property type="match status" value="1"/>
</dbReference>
<dbReference type="Proteomes" id="UP001633002">
    <property type="component" value="Unassembled WGS sequence"/>
</dbReference>
<dbReference type="GO" id="GO:0016787">
    <property type="term" value="F:hydrolase activity"/>
    <property type="evidence" value="ECO:0007669"/>
    <property type="project" value="UniProtKB-KW"/>
</dbReference>
<dbReference type="PANTHER" id="PTHR42648">
    <property type="entry name" value="TRANSPOSASE, PUTATIVE-RELATED"/>
    <property type="match status" value="1"/>
</dbReference>
<keyword evidence="3" id="KW-0255">Endonuclease</keyword>